<proteinExistence type="predicted"/>
<dbReference type="EMBL" id="LR877160">
    <property type="protein sequence ID" value="CAD2220007.1"/>
    <property type="molecule type" value="Genomic_DNA"/>
</dbReference>
<dbReference type="OrthoDB" id="271982at2759"/>
<dbReference type="VEuPathDB" id="TriTrypDB:ADEAN_000752100"/>
<dbReference type="InterPro" id="IPR043645">
    <property type="entry name" value="pATOM36"/>
</dbReference>
<evidence type="ECO:0000313" key="1">
    <source>
        <dbReference type="EMBL" id="CAD2220007.1"/>
    </source>
</evidence>
<organism evidence="1 2">
    <name type="scientific">Angomonas deanei</name>
    <dbReference type="NCBI Taxonomy" id="59799"/>
    <lineage>
        <taxon>Eukaryota</taxon>
        <taxon>Discoba</taxon>
        <taxon>Euglenozoa</taxon>
        <taxon>Kinetoplastea</taxon>
        <taxon>Metakinetoplastina</taxon>
        <taxon>Trypanosomatida</taxon>
        <taxon>Trypanosomatidae</taxon>
        <taxon>Strigomonadinae</taxon>
        <taxon>Angomonas</taxon>
    </lineage>
</organism>
<name>A0A7G2CLR5_9TRYP</name>
<dbReference type="Pfam" id="PF19224">
    <property type="entry name" value="pATOM36"/>
    <property type="match status" value="1"/>
</dbReference>
<reference evidence="1 2" key="1">
    <citation type="submission" date="2020-08" db="EMBL/GenBank/DDBJ databases">
        <authorList>
            <person name="Newling K."/>
            <person name="Davey J."/>
            <person name="Forrester S."/>
        </authorList>
    </citation>
    <scope>NUCLEOTIDE SEQUENCE [LARGE SCALE GENOMIC DNA]</scope>
    <source>
        <strain evidence="2">Crithidia deanei Carvalho (ATCC PRA-265)</strain>
    </source>
</reference>
<accession>A0A7G2CLR5</accession>
<gene>
    <name evidence="1" type="ORF">ADEAN_000752100</name>
</gene>
<protein>
    <submittedName>
        <fullName evidence="1">Uncharacterized protein</fullName>
    </submittedName>
</protein>
<dbReference type="AlphaFoldDB" id="A0A7G2CLR5"/>
<sequence>MSVEVHDAVRVIPSHSFTANTMARKRFNENTTTLALTLGLIVPALNNVNRRLEGALKLEKDATGEEILEMFEEGALEALQTYADRMARITVQTGLACTIIHSENPALNQFVYLWDLYPRLHRRYVDRVCQALRMPRFLATLLGAAPTTDDVAFLESSCGPLTSAAESLKRNSIYLCADVVVDVGRIVLDKNVKAPLNAILTQIGCRLSATLSGAFGAGCGRLVGGENGAYWGELVGFAYGVTVFNLLRTYEKRKPEVKDRRIKNRCPTAPQLIF</sequence>
<keyword evidence="2" id="KW-1185">Reference proteome</keyword>
<evidence type="ECO:0000313" key="2">
    <source>
        <dbReference type="Proteomes" id="UP000515908"/>
    </source>
</evidence>
<dbReference type="Proteomes" id="UP000515908">
    <property type="component" value="Chromosome 16"/>
</dbReference>